<evidence type="ECO:0000313" key="4">
    <source>
        <dbReference type="Proteomes" id="UP001060261"/>
    </source>
</evidence>
<feature type="transmembrane region" description="Helical" evidence="1">
    <location>
        <begin position="239"/>
        <end position="259"/>
    </location>
</feature>
<dbReference type="InterPro" id="IPR000620">
    <property type="entry name" value="EamA_dom"/>
</dbReference>
<accession>A0ABY5YL28</accession>
<dbReference type="PANTHER" id="PTHR22911">
    <property type="entry name" value="ACYL-MALONYL CONDENSING ENZYME-RELATED"/>
    <property type="match status" value="1"/>
</dbReference>
<feature type="transmembrane region" description="Helical" evidence="1">
    <location>
        <begin position="207"/>
        <end position="227"/>
    </location>
</feature>
<sequence length="288" mass="29857">MTRLLSQPKLSLPPIPALLLSMTSIQGGAAIAKGLFPALGFSGVTALRVGLSAVMLLLIFRPNLLALTPRQWRAAAIYGAVLGLMNLTFYASIQYIPLGLAVTLEFLGPLAVAVGSSKRRGDLIWVALAGLGIFLITPLGGGTPIAPLGLILALVAAALWAAYIIIGSRMPHHFSGTQGVSVGMLCAAVTVLPCALLLGFVPSQVSGPLLLSGLIVAALSSALPYSLEMIALRQLPKQLFSIMMSLEPAVAAVLGWLILHELLSVSQWLAIGCVIAASVGASRAAQKR</sequence>
<feature type="transmembrane region" description="Helical" evidence="1">
    <location>
        <begin position="95"/>
        <end position="115"/>
    </location>
</feature>
<gene>
    <name evidence="3" type="ORF">N0D28_07035</name>
</gene>
<dbReference type="Proteomes" id="UP001060261">
    <property type="component" value="Chromosome"/>
</dbReference>
<keyword evidence="4" id="KW-1185">Reference proteome</keyword>
<reference evidence="3" key="1">
    <citation type="submission" date="2022-09" db="EMBL/GenBank/DDBJ databases">
        <title>genome sequence of Deinococcus rubellus.</title>
        <authorList>
            <person name="Srinivasan S."/>
        </authorList>
    </citation>
    <scope>NUCLEOTIDE SEQUENCE</scope>
    <source>
        <strain evidence="3">Ant6</strain>
    </source>
</reference>
<feature type="transmembrane region" description="Helical" evidence="1">
    <location>
        <begin position="72"/>
        <end position="89"/>
    </location>
</feature>
<dbReference type="InterPro" id="IPR037185">
    <property type="entry name" value="EmrE-like"/>
</dbReference>
<evidence type="ECO:0000259" key="2">
    <source>
        <dbReference type="Pfam" id="PF00892"/>
    </source>
</evidence>
<organism evidence="3 4">
    <name type="scientific">Deinococcus rubellus</name>
    <dbReference type="NCBI Taxonomy" id="1889240"/>
    <lineage>
        <taxon>Bacteria</taxon>
        <taxon>Thermotogati</taxon>
        <taxon>Deinococcota</taxon>
        <taxon>Deinococci</taxon>
        <taxon>Deinococcales</taxon>
        <taxon>Deinococcaceae</taxon>
        <taxon>Deinococcus</taxon>
    </lineage>
</organism>
<dbReference type="SUPFAM" id="SSF103481">
    <property type="entry name" value="Multidrug resistance efflux transporter EmrE"/>
    <property type="match status" value="2"/>
</dbReference>
<protein>
    <submittedName>
        <fullName evidence="3">DMT family transporter</fullName>
    </submittedName>
</protein>
<dbReference type="Pfam" id="PF00892">
    <property type="entry name" value="EamA"/>
    <property type="match status" value="1"/>
</dbReference>
<feature type="transmembrane region" description="Helical" evidence="1">
    <location>
        <begin position="145"/>
        <end position="167"/>
    </location>
</feature>
<feature type="transmembrane region" description="Helical" evidence="1">
    <location>
        <begin position="179"/>
        <end position="201"/>
    </location>
</feature>
<feature type="transmembrane region" description="Helical" evidence="1">
    <location>
        <begin position="265"/>
        <end position="285"/>
    </location>
</feature>
<evidence type="ECO:0000313" key="3">
    <source>
        <dbReference type="EMBL" id="UWX65401.1"/>
    </source>
</evidence>
<feature type="transmembrane region" description="Helical" evidence="1">
    <location>
        <begin position="39"/>
        <end position="60"/>
    </location>
</feature>
<keyword evidence="1" id="KW-1133">Transmembrane helix</keyword>
<dbReference type="RefSeq" id="WP_260561656.1">
    <property type="nucleotide sequence ID" value="NZ_BAABEC010000176.1"/>
</dbReference>
<feature type="transmembrane region" description="Helical" evidence="1">
    <location>
        <begin position="122"/>
        <end position="139"/>
    </location>
</feature>
<evidence type="ECO:0000256" key="1">
    <source>
        <dbReference type="SAM" id="Phobius"/>
    </source>
</evidence>
<dbReference type="PANTHER" id="PTHR22911:SF37">
    <property type="entry name" value="THREONINE_HOMOSERINE EXPORTER RHTA"/>
    <property type="match status" value="1"/>
</dbReference>
<feature type="domain" description="EamA" evidence="2">
    <location>
        <begin position="148"/>
        <end position="280"/>
    </location>
</feature>
<name>A0ABY5YL28_9DEIO</name>
<dbReference type="EMBL" id="CP104213">
    <property type="protein sequence ID" value="UWX65401.1"/>
    <property type="molecule type" value="Genomic_DNA"/>
</dbReference>
<keyword evidence="1" id="KW-0812">Transmembrane</keyword>
<proteinExistence type="predicted"/>
<keyword evidence="1" id="KW-0472">Membrane</keyword>